<dbReference type="Gene3D" id="3.40.50.150">
    <property type="entry name" value="Vaccinia Virus protein VP39"/>
    <property type="match status" value="1"/>
</dbReference>
<dbReference type="GO" id="GO:0002939">
    <property type="term" value="P:tRNA N1-guanine methylation"/>
    <property type="evidence" value="ECO:0007669"/>
    <property type="project" value="TreeGrafter"/>
</dbReference>
<dbReference type="Proteomes" id="UP000632195">
    <property type="component" value="Unassembled WGS sequence"/>
</dbReference>
<dbReference type="PANTHER" id="PTHR23245">
    <property type="entry name" value="TRNA METHYLTRANSFERASE"/>
    <property type="match status" value="1"/>
</dbReference>
<dbReference type="GO" id="GO:0005737">
    <property type="term" value="C:cytoplasm"/>
    <property type="evidence" value="ECO:0007669"/>
    <property type="project" value="TreeGrafter"/>
</dbReference>
<dbReference type="Pfam" id="PF25133">
    <property type="entry name" value="TYW2_N_2"/>
    <property type="match status" value="1"/>
</dbReference>
<evidence type="ECO:0000256" key="3">
    <source>
        <dbReference type="ARBA" id="ARBA00022679"/>
    </source>
</evidence>
<keyword evidence="8" id="KW-1185">Reference proteome</keyword>
<comment type="caution">
    <text evidence="7">The sequence shown here is derived from an EMBL/GenBank/DDBJ whole genome shotgun (WGS) entry which is preliminary data.</text>
</comment>
<keyword evidence="5" id="KW-0819">tRNA processing</keyword>
<gene>
    <name evidence="7" type="ORF">GCM10007108_09500</name>
</gene>
<dbReference type="PANTHER" id="PTHR23245:SF36">
    <property type="entry name" value="TRNA (GUANINE(37)-N1)-METHYLTRANSFERASE"/>
    <property type="match status" value="1"/>
</dbReference>
<name>A0AA37BRA6_9ARCH</name>
<reference evidence="7" key="1">
    <citation type="journal article" date="2014" name="Int. J. Syst. Evol. Microbiol.">
        <title>Complete genome sequence of Corynebacterium casei LMG S-19264T (=DSM 44701T), isolated from a smear-ripened cheese.</title>
        <authorList>
            <consortium name="US DOE Joint Genome Institute (JGI-PGF)"/>
            <person name="Walter F."/>
            <person name="Albersmeier A."/>
            <person name="Kalinowski J."/>
            <person name="Ruckert C."/>
        </authorList>
    </citation>
    <scope>NUCLEOTIDE SEQUENCE</scope>
    <source>
        <strain evidence="7">JCM 13583</strain>
    </source>
</reference>
<dbReference type="GO" id="GO:0008175">
    <property type="term" value="F:tRNA methyltransferase activity"/>
    <property type="evidence" value="ECO:0007669"/>
    <property type="project" value="TreeGrafter"/>
</dbReference>
<dbReference type="Gene3D" id="3.30.300.110">
    <property type="entry name" value="Met-10+ protein-like domains"/>
    <property type="match status" value="1"/>
</dbReference>
<dbReference type="InterPro" id="IPR056744">
    <property type="entry name" value="TRM5/TYW2-like_N"/>
</dbReference>
<keyword evidence="2" id="KW-0489">Methyltransferase</keyword>
<keyword evidence="3" id="KW-0808">Transferase</keyword>
<dbReference type="EMBL" id="BMNY01000001">
    <property type="protein sequence ID" value="GGM73620.1"/>
    <property type="molecule type" value="Genomic_DNA"/>
</dbReference>
<keyword evidence="4" id="KW-0949">S-adenosyl-L-methionine</keyword>
<evidence type="ECO:0000256" key="2">
    <source>
        <dbReference type="ARBA" id="ARBA00022603"/>
    </source>
</evidence>
<dbReference type="SUPFAM" id="SSF53335">
    <property type="entry name" value="S-adenosyl-L-methionine-dependent methyltransferases"/>
    <property type="match status" value="1"/>
</dbReference>
<dbReference type="CDD" id="cd02440">
    <property type="entry name" value="AdoMet_MTases"/>
    <property type="match status" value="1"/>
</dbReference>
<dbReference type="InterPro" id="IPR029063">
    <property type="entry name" value="SAM-dependent_MTases_sf"/>
</dbReference>
<dbReference type="Gene3D" id="3.30.70.2580">
    <property type="match status" value="1"/>
</dbReference>
<evidence type="ECO:0000313" key="7">
    <source>
        <dbReference type="EMBL" id="GGM73620.1"/>
    </source>
</evidence>
<dbReference type="Pfam" id="PF02475">
    <property type="entry name" value="TRM5-TYW2_MTfase"/>
    <property type="match status" value="1"/>
</dbReference>
<evidence type="ECO:0000313" key="8">
    <source>
        <dbReference type="Proteomes" id="UP000632195"/>
    </source>
</evidence>
<dbReference type="InterPro" id="IPR030382">
    <property type="entry name" value="MeTrfase_TRM5/TYW2"/>
</dbReference>
<proteinExistence type="predicted"/>
<feature type="domain" description="SAM-dependent methyltransferase TRM5/TYW2-type" evidence="6">
    <location>
        <begin position="71"/>
        <end position="311"/>
    </location>
</feature>
<dbReference type="InterPro" id="IPR056743">
    <property type="entry name" value="TRM5-TYW2-like_MTfase"/>
</dbReference>
<evidence type="ECO:0000256" key="5">
    <source>
        <dbReference type="ARBA" id="ARBA00022694"/>
    </source>
</evidence>
<keyword evidence="1" id="KW-0963">Cytoplasm</keyword>
<evidence type="ECO:0000259" key="6">
    <source>
        <dbReference type="PROSITE" id="PS51684"/>
    </source>
</evidence>
<dbReference type="PROSITE" id="PS51684">
    <property type="entry name" value="SAM_MT_TRM5_TYW2"/>
    <property type="match status" value="1"/>
</dbReference>
<organism evidence="7 8">
    <name type="scientific">Thermogymnomonas acidicola</name>
    <dbReference type="NCBI Taxonomy" id="399579"/>
    <lineage>
        <taxon>Archaea</taxon>
        <taxon>Methanobacteriati</taxon>
        <taxon>Thermoplasmatota</taxon>
        <taxon>Thermoplasmata</taxon>
        <taxon>Thermoplasmatales</taxon>
        <taxon>Thermogymnomonas</taxon>
    </lineage>
</organism>
<protein>
    <submittedName>
        <fullName evidence="7">tRNA (Guanine-N1)-methyltransferase</fullName>
    </submittedName>
</protein>
<accession>A0AA37BRA6</accession>
<dbReference type="AlphaFoldDB" id="A0AA37BRA6"/>
<sequence length="311" mass="35436">MRFLKVQKQMAQEAITEGKRQGWMDRTHRVAHEGDFVLIPLRPGHDPPGEVVEREVEEEARERPRPFRSSFDVVGDIAIVKVRDVERAREIASSILASNSHVSAVFHDAGISGTERRRRLSFLAGSYHTLTEHRENGIRLFVDVEKVYFSPRLATERMRVCNRVADGERVLDMFAGIGPFSITIARYRRCSVTAVDINSDAIGLMRRNIEANRLLGRVEPVLGDAREVVAGRGPFDSVIMNLPHSPDEFLDVGLSVLREGGKVFYYRICDLDTLYLTMERFREAGCQILEKRKVHGYSPREDMYHILARKG</sequence>
<reference evidence="7" key="2">
    <citation type="submission" date="2022-09" db="EMBL/GenBank/DDBJ databases">
        <authorList>
            <person name="Sun Q."/>
            <person name="Ohkuma M."/>
        </authorList>
    </citation>
    <scope>NUCLEOTIDE SEQUENCE</scope>
    <source>
        <strain evidence="7">JCM 13583</strain>
    </source>
</reference>
<evidence type="ECO:0000256" key="1">
    <source>
        <dbReference type="ARBA" id="ARBA00022490"/>
    </source>
</evidence>
<evidence type="ECO:0000256" key="4">
    <source>
        <dbReference type="ARBA" id="ARBA00022691"/>
    </source>
</evidence>